<feature type="transmembrane region" description="Helical" evidence="3">
    <location>
        <begin position="121"/>
        <end position="143"/>
    </location>
</feature>
<dbReference type="AlphaFoldDB" id="A0A382JDA5"/>
<proteinExistence type="inferred from homology"/>
<evidence type="ECO:0000313" key="5">
    <source>
        <dbReference type="EMBL" id="SVC09718.1"/>
    </source>
</evidence>
<feature type="transmembrane region" description="Helical" evidence="3">
    <location>
        <begin position="42"/>
        <end position="61"/>
    </location>
</feature>
<sequence>MNNFGFYILIIGLTLSIYSVLTFLYGEKSKDKKVITSATRSFYLTGLMIFISSITLIINFLRNDFSNIYVFNHSSTDMNPFLTFVAFYAGNEGSLLFILLVHIIASIAMFKFVSKKNKTKLNYPLATINAMSSFYFFVLIFFANPFEAINISPIDGKGINPLLRHPGMYIHPPLLMSGLSLISIPFVLSHGSIYDTTNNPEWKKYLRTWALISWAVLGAGLLIGAWWAYTILGWGGYWGWDPIENVGLMPW</sequence>
<keyword evidence="3" id="KW-0812">Transmembrane</keyword>
<feature type="non-terminal residue" evidence="5">
    <location>
        <position position="251"/>
    </location>
</feature>
<feature type="transmembrane region" description="Helical" evidence="3">
    <location>
        <begin position="209"/>
        <end position="229"/>
    </location>
</feature>
<feature type="transmembrane region" description="Helical" evidence="3">
    <location>
        <begin position="6"/>
        <end position="26"/>
    </location>
</feature>
<dbReference type="GO" id="GO:0016020">
    <property type="term" value="C:membrane"/>
    <property type="evidence" value="ECO:0007669"/>
    <property type="project" value="InterPro"/>
</dbReference>
<evidence type="ECO:0000256" key="3">
    <source>
        <dbReference type="SAM" id="Phobius"/>
    </source>
</evidence>
<dbReference type="PANTHER" id="PTHR43653:SF1">
    <property type="entry name" value="CYTOCHROME C-TYPE BIOGENESIS PROTEIN CCMF"/>
    <property type="match status" value="1"/>
</dbReference>
<comment type="similarity">
    <text evidence="1">Belongs to the CcmF/CycK/Ccl1/NrfE/CcsA family.</text>
</comment>
<reference evidence="5" key="1">
    <citation type="submission" date="2018-05" db="EMBL/GenBank/DDBJ databases">
        <authorList>
            <person name="Lanie J.A."/>
            <person name="Ng W.-L."/>
            <person name="Kazmierczak K.M."/>
            <person name="Andrzejewski T.M."/>
            <person name="Davidsen T.M."/>
            <person name="Wayne K.J."/>
            <person name="Tettelin H."/>
            <person name="Glass J.I."/>
            <person name="Rusch D."/>
            <person name="Podicherti R."/>
            <person name="Tsui H.-C.T."/>
            <person name="Winkler M.E."/>
        </authorList>
    </citation>
    <scope>NUCLEOTIDE SEQUENCE</scope>
</reference>
<feature type="transmembrane region" description="Helical" evidence="3">
    <location>
        <begin position="169"/>
        <end position="188"/>
    </location>
</feature>
<dbReference type="GO" id="GO:0020037">
    <property type="term" value="F:heme binding"/>
    <property type="evidence" value="ECO:0007669"/>
    <property type="project" value="InterPro"/>
</dbReference>
<dbReference type="InterPro" id="IPR003567">
    <property type="entry name" value="Cyt_c_biogenesis"/>
</dbReference>
<keyword evidence="3" id="KW-1133">Transmembrane helix</keyword>
<evidence type="ECO:0000256" key="2">
    <source>
        <dbReference type="ARBA" id="ARBA00022748"/>
    </source>
</evidence>
<dbReference type="PRINTS" id="PR01410">
    <property type="entry name" value="CCBIOGENESIS"/>
</dbReference>
<keyword evidence="3" id="KW-0472">Membrane</keyword>
<evidence type="ECO:0000259" key="4">
    <source>
        <dbReference type="Pfam" id="PF01578"/>
    </source>
</evidence>
<evidence type="ECO:0000256" key="1">
    <source>
        <dbReference type="ARBA" id="ARBA00009186"/>
    </source>
</evidence>
<feature type="transmembrane region" description="Helical" evidence="3">
    <location>
        <begin position="81"/>
        <end position="109"/>
    </location>
</feature>
<protein>
    <recommendedName>
        <fullName evidence="4">Cytochrome c assembly protein domain-containing protein</fullName>
    </recommendedName>
</protein>
<accession>A0A382JDA5</accession>
<name>A0A382JDA5_9ZZZZ</name>
<feature type="domain" description="Cytochrome c assembly protein" evidence="4">
    <location>
        <begin position="92"/>
        <end position="251"/>
    </location>
</feature>
<dbReference type="Pfam" id="PF01578">
    <property type="entry name" value="Cytochrom_C_asm"/>
    <property type="match status" value="1"/>
</dbReference>
<organism evidence="5">
    <name type="scientific">marine metagenome</name>
    <dbReference type="NCBI Taxonomy" id="408172"/>
    <lineage>
        <taxon>unclassified sequences</taxon>
        <taxon>metagenomes</taxon>
        <taxon>ecological metagenomes</taxon>
    </lineage>
</organism>
<dbReference type="EMBL" id="UINC01073383">
    <property type="protein sequence ID" value="SVC09718.1"/>
    <property type="molecule type" value="Genomic_DNA"/>
</dbReference>
<keyword evidence="2" id="KW-0201">Cytochrome c-type biogenesis</keyword>
<dbReference type="InterPro" id="IPR002541">
    <property type="entry name" value="Cyt_c_assembly"/>
</dbReference>
<dbReference type="GO" id="GO:0017004">
    <property type="term" value="P:cytochrome complex assembly"/>
    <property type="evidence" value="ECO:0007669"/>
    <property type="project" value="UniProtKB-KW"/>
</dbReference>
<dbReference type="PANTHER" id="PTHR43653">
    <property type="entry name" value="CYTOCHROME C ASSEMBLY PROTEIN-RELATED"/>
    <property type="match status" value="1"/>
</dbReference>
<gene>
    <name evidence="5" type="ORF">METZ01_LOCUS262572</name>
</gene>
<dbReference type="GO" id="GO:0015232">
    <property type="term" value="F:heme transmembrane transporter activity"/>
    <property type="evidence" value="ECO:0007669"/>
    <property type="project" value="InterPro"/>
</dbReference>